<evidence type="ECO:0000313" key="3">
    <source>
        <dbReference type="Proteomes" id="UP000820818"/>
    </source>
</evidence>
<evidence type="ECO:0000259" key="1">
    <source>
        <dbReference type="Pfam" id="PF03067"/>
    </source>
</evidence>
<gene>
    <name evidence="2" type="ORF">GHT06_013667</name>
</gene>
<comment type="caution">
    <text evidence="2">The sequence shown here is derived from an EMBL/GenBank/DDBJ whole genome shotgun (WGS) entry which is preliminary data.</text>
</comment>
<feature type="domain" description="Chitin-binding type-4" evidence="1">
    <location>
        <begin position="35"/>
        <end position="227"/>
    </location>
</feature>
<dbReference type="InterPro" id="IPR004302">
    <property type="entry name" value="Cellulose/chitin-bd_N"/>
</dbReference>
<evidence type="ECO:0000313" key="2">
    <source>
        <dbReference type="EMBL" id="KAI9559662.1"/>
    </source>
</evidence>
<dbReference type="Pfam" id="PF03067">
    <property type="entry name" value="LPMO_10"/>
    <property type="match status" value="1"/>
</dbReference>
<name>A0AAD5KSI9_9CRUS</name>
<organism evidence="2 3">
    <name type="scientific">Daphnia sinensis</name>
    <dbReference type="NCBI Taxonomy" id="1820382"/>
    <lineage>
        <taxon>Eukaryota</taxon>
        <taxon>Metazoa</taxon>
        <taxon>Ecdysozoa</taxon>
        <taxon>Arthropoda</taxon>
        <taxon>Crustacea</taxon>
        <taxon>Branchiopoda</taxon>
        <taxon>Diplostraca</taxon>
        <taxon>Cladocera</taxon>
        <taxon>Anomopoda</taxon>
        <taxon>Daphniidae</taxon>
        <taxon>Daphnia</taxon>
        <taxon>Daphnia similis group</taxon>
    </lineage>
</organism>
<keyword evidence="3" id="KW-1185">Reference proteome</keyword>
<dbReference type="EMBL" id="WJBH02000004">
    <property type="protein sequence ID" value="KAI9559662.1"/>
    <property type="molecule type" value="Genomic_DNA"/>
</dbReference>
<dbReference type="AlphaFoldDB" id="A0AAD5KSI9"/>
<reference evidence="2 3" key="1">
    <citation type="submission" date="2022-05" db="EMBL/GenBank/DDBJ databases">
        <title>A multi-omics perspective on studying reproductive biology in Daphnia sinensis.</title>
        <authorList>
            <person name="Jia J."/>
        </authorList>
    </citation>
    <scope>NUCLEOTIDE SEQUENCE [LARGE SCALE GENOMIC DNA]</scope>
    <source>
        <strain evidence="2 3">WSL</strain>
    </source>
</reference>
<accession>A0AAD5KSI9</accession>
<sequence>MNLHSRIEILIDTYINGVILSRRTTKESVYLVDGHGRLMDPPARNAMWRFGFPNPVDYQDNELYCGGFAIQWSLNGGKCGVCGDRWDDPVPRLHESGGFYDTGLLGRRYTPGQVIDIEVELTANHKGYFELRLCPLSGDPTLAERQECFNKHPLYLEGQSTYRFEIPEDTKRQETFNYRVKLPDGVTCSRCVIQWIYYTGNTWDVCVNGTGAVGCGNQETFRNCADVAIITNTGGFGPSGVVPAAPTSLHDNPYAIKFLNVTQKGVQEQTLVVRSQVCIANDSFRDKNRFDSWCMANCLKYPPTCPENVCTCLTECVPTGNFAKTPGADVYCHINCLRYPPSERCPEWCKCT</sequence>
<proteinExistence type="predicted"/>
<dbReference type="Proteomes" id="UP000820818">
    <property type="component" value="Linkage Group LG4"/>
</dbReference>
<protein>
    <recommendedName>
        <fullName evidence="1">Chitin-binding type-4 domain-containing protein</fullName>
    </recommendedName>
</protein>